<comment type="caution">
    <text evidence="2">The sequence shown here is derived from an EMBL/GenBank/DDBJ whole genome shotgun (WGS) entry which is preliminary data.</text>
</comment>
<dbReference type="SUPFAM" id="SSF51294">
    <property type="entry name" value="Hedgehog/intein (Hint) domain"/>
    <property type="match status" value="1"/>
</dbReference>
<dbReference type="InterPro" id="IPR027434">
    <property type="entry name" value="Homing_endonucl"/>
</dbReference>
<organism evidence="2 3">
    <name type="scientific">Citrobacter braakii</name>
    <dbReference type="NCBI Taxonomy" id="57706"/>
    <lineage>
        <taxon>Bacteria</taxon>
        <taxon>Pseudomonadati</taxon>
        <taxon>Pseudomonadota</taxon>
        <taxon>Gammaproteobacteria</taxon>
        <taxon>Enterobacterales</taxon>
        <taxon>Enterobacteriaceae</taxon>
        <taxon>Citrobacter</taxon>
        <taxon>Citrobacter freundii complex</taxon>
    </lineage>
</organism>
<evidence type="ECO:0000259" key="1">
    <source>
        <dbReference type="PROSITE" id="PS50819"/>
    </source>
</evidence>
<gene>
    <name evidence="2" type="ORF">BZK42_21920</name>
</gene>
<dbReference type="InterPro" id="IPR004860">
    <property type="entry name" value="LAGLIDADG_dom"/>
</dbReference>
<feature type="domain" description="DOD-type homing endonuclease" evidence="1">
    <location>
        <begin position="207"/>
        <end position="261"/>
    </location>
</feature>
<dbReference type="AlphaFoldDB" id="A0A1V8NU26"/>
<dbReference type="PROSITE" id="PS50819">
    <property type="entry name" value="INTEIN_ENDONUCLEASE"/>
    <property type="match status" value="1"/>
</dbReference>
<protein>
    <recommendedName>
        <fullName evidence="1">DOD-type homing endonuclease domain-containing protein</fullName>
    </recommendedName>
</protein>
<dbReference type="SUPFAM" id="SSF55608">
    <property type="entry name" value="Homing endonucleases"/>
    <property type="match status" value="1"/>
</dbReference>
<dbReference type="Gene3D" id="2.170.16.10">
    <property type="entry name" value="Hedgehog/Intein (Hint) domain"/>
    <property type="match status" value="1"/>
</dbReference>
<reference evidence="2 3" key="1">
    <citation type="submission" date="2017-03" db="EMBL/GenBank/DDBJ databases">
        <authorList>
            <person name="Afonso C.L."/>
            <person name="Miller P.J."/>
            <person name="Scott M.A."/>
            <person name="Spackman E."/>
            <person name="Goraichik I."/>
            <person name="Dimitrov K.M."/>
            <person name="Suarez D.L."/>
            <person name="Swayne D.E."/>
        </authorList>
    </citation>
    <scope>NUCLEOTIDE SEQUENCE [LARGE SCALE GENOMIC DNA]</scope>
    <source>
        <strain evidence="2 3">ATCC 51113</strain>
    </source>
</reference>
<sequence length="422" mass="47387">MAENNVKGVVYPYNPDNDTSAEIPVFKADNIPYSYSDGIIPRGFTKDTLVSTSEGPRLSGELYLGDKRPEVITLNGAMLQSDGVVRGGVREIFGLLTDSSYIKGTASQRVLRINPDCTSEMTELTSLRKGDFVVYQKGFFGHDVPKYNDEYLDVSDALELGRHISNMSRNNIQVSEQYSTDKFYNKSGYFSINIFNTLNKFNNFVFRVPEKLLCARAEFIAAYLRGYFDGGTRFHLNRITATVACRELASDIVYLLSLFGITGQITATNTGFEVIVRDVGDIERFIRDIGFLNKHDFSGSRSEPVNTCINYKKLCDEYSLRASASLQKVNVLPDTMSELMGSLDTYKEGFILLGMENKFETLELLSRKDCRVTEVTEYAKYTGKDEVFGVIYMEEGHTWCANGIVVSGGVCFRKHDVPAKEK</sequence>
<evidence type="ECO:0000313" key="3">
    <source>
        <dbReference type="Proteomes" id="UP000192573"/>
    </source>
</evidence>
<dbReference type="GO" id="GO:0004519">
    <property type="term" value="F:endonuclease activity"/>
    <property type="evidence" value="ECO:0007669"/>
    <property type="project" value="InterPro"/>
</dbReference>
<accession>A0A1V8NU26</accession>
<dbReference type="Gene3D" id="3.10.28.10">
    <property type="entry name" value="Homing endonucleases"/>
    <property type="match status" value="1"/>
</dbReference>
<dbReference type="Pfam" id="PF14528">
    <property type="entry name" value="LAGLIDADG_3"/>
    <property type="match status" value="1"/>
</dbReference>
<dbReference type="Proteomes" id="UP000192573">
    <property type="component" value="Unassembled WGS sequence"/>
</dbReference>
<name>A0A1V8NU26_CITBR</name>
<dbReference type="EMBL" id="NAEW01000015">
    <property type="protein sequence ID" value="OQM39919.1"/>
    <property type="molecule type" value="Genomic_DNA"/>
</dbReference>
<proteinExistence type="predicted"/>
<dbReference type="RefSeq" id="WP_080860160.1">
    <property type="nucleotide sequence ID" value="NZ_CP077405.1"/>
</dbReference>
<evidence type="ECO:0000313" key="2">
    <source>
        <dbReference type="EMBL" id="OQM39919.1"/>
    </source>
</evidence>
<dbReference type="InterPro" id="IPR004042">
    <property type="entry name" value="Intein_endonuc_central"/>
</dbReference>
<dbReference type="InterPro" id="IPR036844">
    <property type="entry name" value="Hint_dom_sf"/>
</dbReference>